<dbReference type="Proteomes" id="UP000198424">
    <property type="component" value="Unassembled WGS sequence"/>
</dbReference>
<proteinExistence type="predicted"/>
<gene>
    <name evidence="2" type="ORF">B0A62_24175</name>
</gene>
<evidence type="ECO:0000256" key="1">
    <source>
        <dbReference type="SAM" id="Coils"/>
    </source>
</evidence>
<feature type="non-terminal residue" evidence="2">
    <location>
        <position position="1"/>
    </location>
</feature>
<comment type="caution">
    <text evidence="2">The sequence shown here is derived from an EMBL/GenBank/DDBJ whole genome shotgun (WGS) entry which is preliminary data.</text>
</comment>
<evidence type="ECO:0008006" key="4">
    <source>
        <dbReference type="Google" id="ProtNLM"/>
    </source>
</evidence>
<organism evidence="2 3">
    <name type="scientific">Flavobacterium hydatis</name>
    <name type="common">Cytophaga aquatilis</name>
    <dbReference type="NCBI Taxonomy" id="991"/>
    <lineage>
        <taxon>Bacteria</taxon>
        <taxon>Pseudomonadati</taxon>
        <taxon>Bacteroidota</taxon>
        <taxon>Flavobacteriia</taxon>
        <taxon>Flavobacteriales</taxon>
        <taxon>Flavobacteriaceae</taxon>
        <taxon>Flavobacterium</taxon>
    </lineage>
</organism>
<protein>
    <recommendedName>
        <fullName evidence="4">Peptidase S74 domain-containing protein</fullName>
    </recommendedName>
</protein>
<feature type="coiled-coil region" evidence="1">
    <location>
        <begin position="409"/>
        <end position="443"/>
    </location>
</feature>
<keyword evidence="3" id="KW-1185">Reference proteome</keyword>
<dbReference type="EMBL" id="MUGY01000053">
    <property type="protein sequence ID" value="OXA85761.1"/>
    <property type="molecule type" value="Genomic_DNA"/>
</dbReference>
<keyword evidence="1" id="KW-0175">Coiled coil</keyword>
<evidence type="ECO:0000313" key="2">
    <source>
        <dbReference type="EMBL" id="OXA85761.1"/>
    </source>
</evidence>
<accession>A0ABX4C130</accession>
<evidence type="ECO:0000313" key="3">
    <source>
        <dbReference type="Proteomes" id="UP000198424"/>
    </source>
</evidence>
<name>A0ABX4C130_FLAHY</name>
<reference evidence="2 3" key="1">
    <citation type="submission" date="2016-11" db="EMBL/GenBank/DDBJ databases">
        <title>Whole genomes of Flavobacteriaceae.</title>
        <authorList>
            <person name="Stine C."/>
            <person name="Li C."/>
            <person name="Tadesse D."/>
        </authorList>
    </citation>
    <scope>NUCLEOTIDE SEQUENCE [LARGE SCALE GENOMIC DNA]</scope>
    <source>
        <strain evidence="2 3">ATCC 29551</strain>
    </source>
</reference>
<sequence length="448" mass="48204">NIVKVGADGGGFVDNAVIKANETLTTEAQNLTTGAITYTNEAGTAVTSQVVSADAGNIVKVGADGGGFVDNAVIKANETLTTEAQNLTTGAITYTNEAGTAVTSQVVSVDAGNIVKVGADGGSFVDNAVIKANETLTTITPIVTTGNIIANYTNEAGGTPVDIKETITSLTDVVTQVTDPFGNIKDLHTLTYVDETNTAFPIDLSILVKGVETLTSLSYDGTTQSLIYKDEEGNSSDFKLTDLVGDAQTLTTLQVNLVTGTLDFTDEHGTVNPIDLSAAVKEPWFSSTTNVGATLNTENIYTQGWVGIGYTTPSTATNEKLRVNGAITTINSYYADYVFEDYFKGFSEIKADYKFKRLSEVEDYIKKNKHLPGITPIGALEKTKEGYSFNMSELSIQLLEKTEEIYLHIIEQNKEIEAKDKEIKELKLASESMNQRLEKLEKLILEKK</sequence>